<reference evidence="2 3" key="1">
    <citation type="submission" date="2011-02" db="EMBL/GenBank/DDBJ databases">
        <title>The Genome Sequence of Sphaeroforma arctica JP610.</title>
        <authorList>
            <consortium name="The Broad Institute Genome Sequencing Platform"/>
            <person name="Russ C."/>
            <person name="Cuomo C."/>
            <person name="Young S.K."/>
            <person name="Zeng Q."/>
            <person name="Gargeya S."/>
            <person name="Alvarado L."/>
            <person name="Berlin A."/>
            <person name="Chapman S.B."/>
            <person name="Chen Z."/>
            <person name="Freedman E."/>
            <person name="Gellesch M."/>
            <person name="Goldberg J."/>
            <person name="Griggs A."/>
            <person name="Gujja S."/>
            <person name="Heilman E."/>
            <person name="Heiman D."/>
            <person name="Howarth C."/>
            <person name="Mehta T."/>
            <person name="Neiman D."/>
            <person name="Pearson M."/>
            <person name="Roberts A."/>
            <person name="Saif S."/>
            <person name="Shea T."/>
            <person name="Shenoy N."/>
            <person name="Sisk P."/>
            <person name="Stolte C."/>
            <person name="Sykes S."/>
            <person name="White J."/>
            <person name="Yandava C."/>
            <person name="Burger G."/>
            <person name="Gray M.W."/>
            <person name="Holland P.W.H."/>
            <person name="King N."/>
            <person name="Lang F.B.F."/>
            <person name="Roger A.J."/>
            <person name="Ruiz-Trillo I."/>
            <person name="Haas B."/>
            <person name="Nusbaum C."/>
            <person name="Birren B."/>
        </authorList>
    </citation>
    <scope>NUCLEOTIDE SEQUENCE [LARGE SCALE GENOMIC DNA]</scope>
    <source>
        <strain evidence="2 3">JP610</strain>
    </source>
</reference>
<evidence type="ECO:0000313" key="3">
    <source>
        <dbReference type="Proteomes" id="UP000054560"/>
    </source>
</evidence>
<dbReference type="EMBL" id="KQ250638">
    <property type="protein sequence ID" value="KNC70625.1"/>
    <property type="molecule type" value="Genomic_DNA"/>
</dbReference>
<feature type="compositionally biased region" description="Low complexity" evidence="1">
    <location>
        <begin position="161"/>
        <end position="172"/>
    </location>
</feature>
<dbReference type="RefSeq" id="XP_014144527.1">
    <property type="nucleotide sequence ID" value="XM_014289052.1"/>
</dbReference>
<evidence type="ECO:0000256" key="1">
    <source>
        <dbReference type="SAM" id="MobiDB-lite"/>
    </source>
</evidence>
<feature type="compositionally biased region" description="Low complexity" evidence="1">
    <location>
        <begin position="30"/>
        <end position="47"/>
    </location>
</feature>
<sequence>MVKHVTVAFGTVLADTTQLPKPSLGEDGKTTLTGTDRVTDTSTRTHTAQLEANEGNGQSTSTRDSNHTNKHTSTVAHHPKPMLSGSSSTTADTVLFNTEPDSTQTEGKWVPSSNPRVSAEKRTAGTDKSGNSDNSDNFDKPSEELHTVEQPSTRNLRHNSSRPPSRPQSAQS</sequence>
<dbReference type="AlphaFoldDB" id="A0A0L0F1N2"/>
<gene>
    <name evidence="2" type="ORF">SARC_16844</name>
</gene>
<name>A0A0L0F1N2_9EUKA</name>
<dbReference type="Proteomes" id="UP000054560">
    <property type="component" value="Unassembled WGS sequence"/>
</dbReference>
<dbReference type="GeneID" id="25917348"/>
<proteinExistence type="predicted"/>
<feature type="compositionally biased region" description="Basic and acidic residues" evidence="1">
    <location>
        <begin position="137"/>
        <end position="147"/>
    </location>
</feature>
<organism evidence="2 3">
    <name type="scientific">Sphaeroforma arctica JP610</name>
    <dbReference type="NCBI Taxonomy" id="667725"/>
    <lineage>
        <taxon>Eukaryota</taxon>
        <taxon>Ichthyosporea</taxon>
        <taxon>Ichthyophonida</taxon>
        <taxon>Sphaeroforma</taxon>
    </lineage>
</organism>
<feature type="compositionally biased region" description="Polar residues" evidence="1">
    <location>
        <begin position="126"/>
        <end position="135"/>
    </location>
</feature>
<feature type="region of interest" description="Disordered" evidence="1">
    <location>
        <begin position="18"/>
        <end position="172"/>
    </location>
</feature>
<evidence type="ECO:0000313" key="2">
    <source>
        <dbReference type="EMBL" id="KNC70625.1"/>
    </source>
</evidence>
<protein>
    <submittedName>
        <fullName evidence="2">Uncharacterized protein</fullName>
    </submittedName>
</protein>
<keyword evidence="3" id="KW-1185">Reference proteome</keyword>
<accession>A0A0L0F1N2</accession>
<feature type="compositionally biased region" description="Polar residues" evidence="1">
    <location>
        <begin position="84"/>
        <end position="116"/>
    </location>
</feature>
<feature type="non-terminal residue" evidence="2">
    <location>
        <position position="172"/>
    </location>
</feature>